<feature type="region of interest" description="Disordered" evidence="1">
    <location>
        <begin position="1"/>
        <end position="43"/>
    </location>
</feature>
<dbReference type="Proteomes" id="UP000016922">
    <property type="component" value="Unassembled WGS sequence"/>
</dbReference>
<dbReference type="GeneID" id="19460899"/>
<feature type="compositionally biased region" description="Basic and acidic residues" evidence="1">
    <location>
        <begin position="551"/>
        <end position="574"/>
    </location>
</feature>
<dbReference type="STRING" id="1116229.S3CL31"/>
<feature type="compositionally biased region" description="Basic and acidic residues" evidence="1">
    <location>
        <begin position="7"/>
        <end position="19"/>
    </location>
</feature>
<feature type="compositionally biased region" description="Basic and acidic residues" evidence="1">
    <location>
        <begin position="197"/>
        <end position="221"/>
    </location>
</feature>
<dbReference type="KEGG" id="glz:GLAREA_01841"/>
<dbReference type="eggNOG" id="ENOG502SG1I">
    <property type="taxonomic scope" value="Eukaryota"/>
</dbReference>
<feature type="compositionally biased region" description="Basic residues" evidence="1">
    <location>
        <begin position="222"/>
        <end position="235"/>
    </location>
</feature>
<dbReference type="OrthoDB" id="2537141at2759"/>
<keyword evidence="3" id="KW-1185">Reference proteome</keyword>
<evidence type="ECO:0000313" key="2">
    <source>
        <dbReference type="EMBL" id="EPE25929.1"/>
    </source>
</evidence>
<evidence type="ECO:0000313" key="3">
    <source>
        <dbReference type="Proteomes" id="UP000016922"/>
    </source>
</evidence>
<sequence length="965" mass="111396">MQHYAGRSHDESKEREQKRQREHGRRRRTREKKQDKNVSEGTLITETRLLEKKIVEPAMNADDSYVQRWLAGTREENATQNVVETKDESNYIIDSKFNTSSNLRNQPPLESMVQPGQRGHKFGQSKKRHRSLSDSSILPSPPEPVSNEPSRDDANSSAEARRVIKRHRSKSRISSIRTLDHQQTGKAMFEKRARHKTREDRYEPKAKKSKQDKGQEKDTKRTTSRRLKKRDKNKPKKDGAELMRNFSSKSIGQDRLTFRPSYGLGLFNNGRSSDPTTSGVPDLAFSEMDSLQQNEKRRHTTEKELAIAKSRQKEKRKTSKPVEDISAFFNQFRKPLHEINVENGQKRSRHMSKTENACENPTDDRIHGYASSERVSLPRRKASVSINALPRRSLSYVSWSETRYSPSRSERNFGTSSIYRPPASPTPESVWRTLEATGVFLDTGIQSGHQYSHSSEERLPQNENSEVLRHVRQPSAEIEANSDKDSSSVSESSNDSSYEKPRKKHRRERSVHTRATAILRQDSGASQKEDNYRHRTYDNQDLRRFKASPPNRHETAHHEKKKRDISDNRVENAPKLKRTGNGITVEHFDRELGWHQEPDHTSSQSTPPIHRSDALVPEVTVPEITKENPISREELAKRAKIRRPATTLPVLKSQKDSNQLVEQRRPTTVDQTQTSRPHTSSPHRSRQREPIPPQGTTSPSNDNNPKKIFSAKKSDATHRTTLSERVARIEKNLAKQSTPIHVTNTQEKPNPSPVASQSEVQPEEITTRLGLPLRGGFQHEIVPKARSNMVTDSDSLFLRQAQQGDHDFVEHRFENLIDDNDAMIYGSPPVMIDRPYLGDNHFDELELLDDKDVQGTPAGEGVYDYEYEDTMMEHDNLPLVSHTENWQHAYQYDGEYPHDPYMIGEKQLSENWYEYDPPHNNQQYFEPRVDGMEEVDNDAFQHLDFEGDMYPMERQPYPDVNENYW</sequence>
<feature type="compositionally biased region" description="Basic and acidic residues" evidence="1">
    <location>
        <begin position="624"/>
        <end position="637"/>
    </location>
</feature>
<accession>S3CL31</accession>
<feature type="compositionally biased region" description="Low complexity" evidence="1">
    <location>
        <begin position="487"/>
        <end position="496"/>
    </location>
</feature>
<feature type="compositionally biased region" description="Polar residues" evidence="1">
    <location>
        <begin position="96"/>
        <end position="105"/>
    </location>
</feature>
<dbReference type="AlphaFoldDB" id="S3CL31"/>
<feature type="compositionally biased region" description="Basic and acidic residues" evidence="1">
    <location>
        <begin position="527"/>
        <end position="544"/>
    </location>
</feature>
<feature type="region of interest" description="Disordered" evidence="1">
    <location>
        <begin position="344"/>
        <end position="366"/>
    </location>
</feature>
<reference evidence="2 3" key="1">
    <citation type="journal article" date="2013" name="BMC Genomics">
        <title>Genomics-driven discovery of the pneumocandin biosynthetic gene cluster in the fungus Glarea lozoyensis.</title>
        <authorList>
            <person name="Chen L."/>
            <person name="Yue Q."/>
            <person name="Zhang X."/>
            <person name="Xiang M."/>
            <person name="Wang C."/>
            <person name="Li S."/>
            <person name="Che Y."/>
            <person name="Ortiz-Lopez F.J."/>
            <person name="Bills G.F."/>
            <person name="Liu X."/>
            <person name="An Z."/>
        </authorList>
    </citation>
    <scope>NUCLEOTIDE SEQUENCE [LARGE SCALE GENOMIC DNA]</scope>
    <source>
        <strain evidence="3">ATCC 20868 / MF5171</strain>
    </source>
</reference>
<protein>
    <submittedName>
        <fullName evidence="2">Uncharacterized protein</fullName>
    </submittedName>
</protein>
<feature type="compositionally biased region" description="Basic residues" evidence="1">
    <location>
        <begin position="20"/>
        <end position="31"/>
    </location>
</feature>
<dbReference type="HOGENOM" id="CLU_306752_0_0_1"/>
<evidence type="ECO:0000256" key="1">
    <source>
        <dbReference type="SAM" id="MobiDB-lite"/>
    </source>
</evidence>
<feature type="region of interest" description="Disordered" evidence="1">
    <location>
        <begin position="405"/>
        <end position="429"/>
    </location>
</feature>
<name>S3CL31_GLAL2</name>
<gene>
    <name evidence="2" type="ORF">GLAREA_01841</name>
</gene>
<feature type="region of interest" description="Disordered" evidence="1">
    <location>
        <begin position="475"/>
        <end position="762"/>
    </location>
</feature>
<dbReference type="EMBL" id="KE145371">
    <property type="protein sequence ID" value="EPE25929.1"/>
    <property type="molecule type" value="Genomic_DNA"/>
</dbReference>
<feature type="compositionally biased region" description="Basic and acidic residues" evidence="1">
    <location>
        <begin position="712"/>
        <end position="733"/>
    </location>
</feature>
<feature type="compositionally biased region" description="Basic residues" evidence="1">
    <location>
        <begin position="118"/>
        <end position="130"/>
    </location>
</feature>
<feature type="compositionally biased region" description="Basic and acidic residues" evidence="1">
    <location>
        <begin position="586"/>
        <end position="600"/>
    </location>
</feature>
<organism evidence="2 3">
    <name type="scientific">Glarea lozoyensis (strain ATCC 20868 / MF5171)</name>
    <dbReference type="NCBI Taxonomy" id="1116229"/>
    <lineage>
        <taxon>Eukaryota</taxon>
        <taxon>Fungi</taxon>
        <taxon>Dikarya</taxon>
        <taxon>Ascomycota</taxon>
        <taxon>Pezizomycotina</taxon>
        <taxon>Leotiomycetes</taxon>
        <taxon>Helotiales</taxon>
        <taxon>Helotiaceae</taxon>
        <taxon>Glarea</taxon>
    </lineage>
</organism>
<feature type="compositionally biased region" description="Basic and acidic residues" evidence="1">
    <location>
        <begin position="149"/>
        <end position="162"/>
    </location>
</feature>
<proteinExistence type="predicted"/>
<feature type="compositionally biased region" description="Polar residues" evidence="1">
    <location>
        <begin position="405"/>
        <end position="418"/>
    </location>
</feature>
<feature type="compositionally biased region" description="Polar residues" evidence="1">
    <location>
        <begin position="734"/>
        <end position="760"/>
    </location>
</feature>
<feature type="compositionally biased region" description="Polar residues" evidence="1">
    <location>
        <begin position="694"/>
        <end position="703"/>
    </location>
</feature>
<feature type="region of interest" description="Disordered" evidence="1">
    <location>
        <begin position="95"/>
        <end position="254"/>
    </location>
</feature>
<dbReference type="RefSeq" id="XP_008087248.1">
    <property type="nucleotide sequence ID" value="XM_008089057.1"/>
</dbReference>